<keyword evidence="3" id="KW-1185">Reference proteome</keyword>
<name>A0ABT4V8F1_9PSEU</name>
<dbReference type="InterPro" id="IPR036689">
    <property type="entry name" value="ESAT-6-like_sf"/>
</dbReference>
<proteinExistence type="predicted"/>
<dbReference type="Proteomes" id="UP001210380">
    <property type="component" value="Unassembled WGS sequence"/>
</dbReference>
<evidence type="ECO:0000256" key="1">
    <source>
        <dbReference type="SAM" id="MobiDB-lite"/>
    </source>
</evidence>
<sequence length="112" mass="12117">MSNFVGLTNANAMGQGGQNLGTEAQGLRAQLQNLINDMAKDKDAIQGSALAAFQQARYELETRFDELVRWCNDNGVDLGEAQTQVGTNDQTTHDDFRTAGSQLAGIPAKMNR</sequence>
<comment type="caution">
    <text evidence="2">The sequence shown here is derived from an EMBL/GenBank/DDBJ whole genome shotgun (WGS) entry which is preliminary data.</text>
</comment>
<organism evidence="2 3">
    <name type="scientific">Saccharopolyspora oryzae</name>
    <dbReference type="NCBI Taxonomy" id="2997343"/>
    <lineage>
        <taxon>Bacteria</taxon>
        <taxon>Bacillati</taxon>
        <taxon>Actinomycetota</taxon>
        <taxon>Actinomycetes</taxon>
        <taxon>Pseudonocardiales</taxon>
        <taxon>Pseudonocardiaceae</taxon>
        <taxon>Saccharopolyspora</taxon>
    </lineage>
</organism>
<protein>
    <recommendedName>
        <fullName evidence="4">WXG100 family type VII secretion target</fullName>
    </recommendedName>
</protein>
<reference evidence="2 3" key="1">
    <citation type="submission" date="2022-11" db="EMBL/GenBank/DDBJ databases">
        <title>Draft genome sequence of Saccharopolyspora sp. WRP15-2 isolated from rhizosphere soils of wild rice in Thailand.</title>
        <authorList>
            <person name="Duangmal K."/>
            <person name="Kammanee S."/>
            <person name="Muangham S."/>
        </authorList>
    </citation>
    <scope>NUCLEOTIDE SEQUENCE [LARGE SCALE GENOMIC DNA]</scope>
    <source>
        <strain evidence="2 3">WRP15-2</strain>
    </source>
</reference>
<evidence type="ECO:0000313" key="2">
    <source>
        <dbReference type="EMBL" id="MDA3630245.1"/>
    </source>
</evidence>
<dbReference type="EMBL" id="JAQGLA010000092">
    <property type="protein sequence ID" value="MDA3630245.1"/>
    <property type="molecule type" value="Genomic_DNA"/>
</dbReference>
<feature type="region of interest" description="Disordered" evidence="1">
    <location>
        <begin position="84"/>
        <end position="112"/>
    </location>
</feature>
<dbReference type="RefSeq" id="WP_270953389.1">
    <property type="nucleotide sequence ID" value="NZ_JAQGLA010000092.1"/>
</dbReference>
<dbReference type="Gene3D" id="1.10.287.1060">
    <property type="entry name" value="ESAT-6-like"/>
    <property type="match status" value="1"/>
</dbReference>
<accession>A0ABT4V8F1</accession>
<evidence type="ECO:0000313" key="3">
    <source>
        <dbReference type="Proteomes" id="UP001210380"/>
    </source>
</evidence>
<evidence type="ECO:0008006" key="4">
    <source>
        <dbReference type="Google" id="ProtNLM"/>
    </source>
</evidence>
<dbReference type="SUPFAM" id="SSF140453">
    <property type="entry name" value="EsxAB dimer-like"/>
    <property type="match status" value="1"/>
</dbReference>
<gene>
    <name evidence="2" type="ORF">OU415_32790</name>
</gene>